<reference evidence="3" key="1">
    <citation type="submission" date="2016-10" db="EMBL/GenBank/DDBJ databases">
        <authorList>
            <person name="Varghese N."/>
            <person name="Submissions S."/>
        </authorList>
    </citation>
    <scope>NUCLEOTIDE SEQUENCE [LARGE SCALE GENOMIC DNA]</scope>
    <source>
        <strain evidence="3">CECT 8338</strain>
    </source>
</reference>
<dbReference type="CDD" id="cd09110">
    <property type="entry name" value="PLDc_CLS_1"/>
    <property type="match status" value="1"/>
</dbReference>
<dbReference type="Gene3D" id="3.30.870.10">
    <property type="entry name" value="Endonuclease Chain A"/>
    <property type="match status" value="2"/>
</dbReference>
<keyword evidence="3" id="KW-1185">Reference proteome</keyword>
<sequence>MAGPIYPWHGANRFSLLIDGGAFMPRILQCMAGARHSIDLEFYLVSSGATSAAVIQVLVAAAGRGVQVRCLLDGFGSAQLDQAERDQLQAAGIQLRFYNPLRWLGGRGNLHRDHRKLVLVDAQEAFVGGAGLTDDFYQPEQLNTYWHEIMLDVQGPVVADWLDLFERQWRLCGRRLRWQPPRLKKVRVPPPPVSGEPTGYGRVSYTDASEHREIMQALLAAISRTEQRLWLATPYFLPSWQVRRALKRAARRGVDVRLLLCGSITDNPAVRYAGQRFYRGLLKTGVRIFEYQPRFLHLKMVLADDWVSIGSCNFDHWNMHWNLEANQQALDRSLTTAVVASFSQDFAQCKEWTYAEWRRLPLWHRAKIGLWGRLNRLAMLWFNIRG</sequence>
<dbReference type="InterPro" id="IPR025202">
    <property type="entry name" value="PLD-like_dom"/>
</dbReference>
<dbReference type="PROSITE" id="PS50035">
    <property type="entry name" value="PLD"/>
    <property type="match status" value="1"/>
</dbReference>
<proteinExistence type="predicted"/>
<dbReference type="Proteomes" id="UP000243924">
    <property type="component" value="Chromosome I"/>
</dbReference>
<dbReference type="PANTHER" id="PTHR21248">
    <property type="entry name" value="CARDIOLIPIN SYNTHASE"/>
    <property type="match status" value="1"/>
</dbReference>
<dbReference type="SUPFAM" id="SSF56024">
    <property type="entry name" value="Phospholipase D/nuclease"/>
    <property type="match status" value="2"/>
</dbReference>
<dbReference type="Pfam" id="PF13091">
    <property type="entry name" value="PLDc_2"/>
    <property type="match status" value="2"/>
</dbReference>
<dbReference type="GO" id="GO:0016020">
    <property type="term" value="C:membrane"/>
    <property type="evidence" value="ECO:0007669"/>
    <property type="project" value="TreeGrafter"/>
</dbReference>
<dbReference type="SMART" id="SM00155">
    <property type="entry name" value="PLDc"/>
    <property type="match status" value="2"/>
</dbReference>
<dbReference type="CDD" id="cd09159">
    <property type="entry name" value="PLDc_ybhO_like_2"/>
    <property type="match status" value="1"/>
</dbReference>
<organism evidence="2 3">
    <name type="scientific">Halopseudomonas salegens</name>
    <dbReference type="NCBI Taxonomy" id="1434072"/>
    <lineage>
        <taxon>Bacteria</taxon>
        <taxon>Pseudomonadati</taxon>
        <taxon>Pseudomonadota</taxon>
        <taxon>Gammaproteobacteria</taxon>
        <taxon>Pseudomonadales</taxon>
        <taxon>Pseudomonadaceae</taxon>
        <taxon>Halopseudomonas</taxon>
    </lineage>
</organism>
<name>A0A1H2FWR5_9GAMM</name>
<protein>
    <submittedName>
        <fullName evidence="2">Phosphatidylserine/phosphatidylglycerophosphate/cardiolipin synthase</fullName>
    </submittedName>
</protein>
<evidence type="ECO:0000259" key="1">
    <source>
        <dbReference type="PROSITE" id="PS50035"/>
    </source>
</evidence>
<dbReference type="PANTHER" id="PTHR21248:SF23">
    <property type="entry name" value="CARDIOLIPIN SYNTHASE B"/>
    <property type="match status" value="1"/>
</dbReference>
<evidence type="ECO:0000313" key="3">
    <source>
        <dbReference type="Proteomes" id="UP000243924"/>
    </source>
</evidence>
<feature type="domain" description="PLD phosphodiesterase" evidence="1">
    <location>
        <begin position="109"/>
        <end position="136"/>
    </location>
</feature>
<gene>
    <name evidence="2" type="ORF">SAMN05216210_1858</name>
</gene>
<dbReference type="InterPro" id="IPR001736">
    <property type="entry name" value="PLipase_D/transphosphatidylase"/>
</dbReference>
<dbReference type="STRING" id="1434072.SAMN05216210_1858"/>
<evidence type="ECO:0000313" key="2">
    <source>
        <dbReference type="EMBL" id="SDU11743.1"/>
    </source>
</evidence>
<dbReference type="OrthoDB" id="9762009at2"/>
<dbReference type="RefSeq" id="WP_092386243.1">
    <property type="nucleotide sequence ID" value="NZ_LT629787.1"/>
</dbReference>
<dbReference type="GO" id="GO:0008808">
    <property type="term" value="F:cardiolipin synthase activity"/>
    <property type="evidence" value="ECO:0007669"/>
    <property type="project" value="TreeGrafter"/>
</dbReference>
<dbReference type="EMBL" id="LT629787">
    <property type="protein sequence ID" value="SDU11743.1"/>
    <property type="molecule type" value="Genomic_DNA"/>
</dbReference>
<dbReference type="GO" id="GO:0032049">
    <property type="term" value="P:cardiolipin biosynthetic process"/>
    <property type="evidence" value="ECO:0007669"/>
    <property type="project" value="UniProtKB-ARBA"/>
</dbReference>
<dbReference type="AlphaFoldDB" id="A0A1H2FWR5"/>
<accession>A0A1H2FWR5</accession>